<feature type="region of interest" description="Disordered" evidence="1">
    <location>
        <begin position="1"/>
        <end position="30"/>
    </location>
</feature>
<dbReference type="EMBL" id="FNVU01000020">
    <property type="protein sequence ID" value="SEG89138.1"/>
    <property type="molecule type" value="Genomic_DNA"/>
</dbReference>
<protein>
    <submittedName>
        <fullName evidence="2">Uncharacterized protein</fullName>
    </submittedName>
</protein>
<evidence type="ECO:0000256" key="1">
    <source>
        <dbReference type="SAM" id="MobiDB-lite"/>
    </source>
</evidence>
<sequence length="30" mass="3101">MSCPDVNCRKGGCTTEPGQGRPAPERGPKA</sequence>
<dbReference type="AlphaFoldDB" id="A0A1H6DV40"/>
<dbReference type="Proteomes" id="UP000236754">
    <property type="component" value="Unassembled WGS sequence"/>
</dbReference>
<name>A0A1H6DV40_9ACTN</name>
<evidence type="ECO:0000313" key="3">
    <source>
        <dbReference type="Proteomes" id="UP000236754"/>
    </source>
</evidence>
<accession>A0A1H6DV40</accession>
<proteinExistence type="predicted"/>
<reference evidence="2 3" key="1">
    <citation type="submission" date="2016-10" db="EMBL/GenBank/DDBJ databases">
        <authorList>
            <person name="de Groot N.N."/>
        </authorList>
    </citation>
    <scope>NUCLEOTIDE SEQUENCE [LARGE SCALE GENOMIC DNA]</scope>
    <source>
        <strain evidence="2 3">CGMCC 4.2023</strain>
    </source>
</reference>
<evidence type="ECO:0000313" key="2">
    <source>
        <dbReference type="EMBL" id="SEG89138.1"/>
    </source>
</evidence>
<organism evidence="2 3">
    <name type="scientific">Actinacidiphila yanglinensis</name>
    <dbReference type="NCBI Taxonomy" id="310779"/>
    <lineage>
        <taxon>Bacteria</taxon>
        <taxon>Bacillati</taxon>
        <taxon>Actinomycetota</taxon>
        <taxon>Actinomycetes</taxon>
        <taxon>Kitasatosporales</taxon>
        <taxon>Streptomycetaceae</taxon>
        <taxon>Actinacidiphila</taxon>
    </lineage>
</organism>
<gene>
    <name evidence="2" type="ORF">SAMN05216223_12013</name>
</gene>
<keyword evidence="3" id="KW-1185">Reference proteome</keyword>